<dbReference type="Pfam" id="PF04064">
    <property type="entry name" value="DUF384"/>
    <property type="match status" value="1"/>
</dbReference>
<dbReference type="AlphaFoldDB" id="A0A024FZ07"/>
<proteinExistence type="inferred from homology"/>
<gene>
    <name evidence="6" type="ORF">BN9_005920</name>
</gene>
<evidence type="ECO:0000256" key="1">
    <source>
        <dbReference type="ARBA" id="ARBA00006712"/>
    </source>
</evidence>
<keyword evidence="7" id="KW-1185">Reference proteome</keyword>
<dbReference type="InterPro" id="IPR039717">
    <property type="entry name" value="Hgh1"/>
</dbReference>
<comment type="caution">
    <text evidence="6">The sequence shown here is derived from an EMBL/GenBank/DDBJ whole genome shotgun (WGS) entry which is preliminary data.</text>
</comment>
<dbReference type="PANTHER" id="PTHR13387">
    <property type="entry name" value="PROTEIN HGH1 HOMOLOG"/>
    <property type="match status" value="1"/>
</dbReference>
<dbReference type="STRING" id="65357.A0A024FZ07"/>
<accession>A0A024FZ07</accession>
<dbReference type="Gene3D" id="1.25.10.10">
    <property type="entry name" value="Leucine-rich Repeat Variant"/>
    <property type="match status" value="2"/>
</dbReference>
<dbReference type="InParanoid" id="A0A024FZ07"/>
<evidence type="ECO:0000256" key="2">
    <source>
        <dbReference type="ARBA" id="ARBA00014076"/>
    </source>
</evidence>
<feature type="compositionally biased region" description="Basic and acidic residues" evidence="3">
    <location>
        <begin position="365"/>
        <end position="384"/>
    </location>
</feature>
<dbReference type="InterPro" id="IPR016024">
    <property type="entry name" value="ARM-type_fold"/>
</dbReference>
<sequence>MTAHDDESFSKSVKELVSFLAHPRAELRKSSTRLLVDLTASENGIQELMHSQIDVVRALCRLFGDMQSIARDALKTAINLTAASPIFCEKAVQSDAIGRVLNLIADIDWSLANLSMMLLANITTITTGVKALIGAEDNDPTSKSIDYREFKMRRLTDRFLETQPEPDGADAQTGEPIWDDDFQYVAAIFANISQIEQGRDFLLRNRKEGVVVKHLLPQMNSPNVIRRRGIVHAVRNLCFDTNNHFLLYDQLDIVSTLQYLLIGPEELEIQDREGMHPSVYRLGTKKKREQDSQVRAAAIECLLLLCTTRNGRKDLRKKNVYIVIRNAHLAETDEEISEQIYKLVDLLIRDEEGEEPDWNQVHTKAFSDRSAEPSPQKDTHHEPLHPSVVMSSVVKPPIVTKAVKPDPMTEESIEESIPDDLAAQLADEVAALDVSSDEEVEVD</sequence>
<organism evidence="6 7">
    <name type="scientific">Albugo candida</name>
    <dbReference type="NCBI Taxonomy" id="65357"/>
    <lineage>
        <taxon>Eukaryota</taxon>
        <taxon>Sar</taxon>
        <taxon>Stramenopiles</taxon>
        <taxon>Oomycota</taxon>
        <taxon>Peronosporomycetes</taxon>
        <taxon>Albuginales</taxon>
        <taxon>Albuginaceae</taxon>
        <taxon>Albugo</taxon>
    </lineage>
</organism>
<dbReference type="PANTHER" id="PTHR13387:SF9">
    <property type="entry name" value="PROTEIN HGH1 HOMOLOG"/>
    <property type="match status" value="1"/>
</dbReference>
<name>A0A024FZ07_9STRA</name>
<evidence type="ECO:0000313" key="7">
    <source>
        <dbReference type="Proteomes" id="UP000053237"/>
    </source>
</evidence>
<reference evidence="6 7" key="1">
    <citation type="submission" date="2012-05" db="EMBL/GenBank/DDBJ databases">
        <title>Recombination and specialization in a pathogen metapopulation.</title>
        <authorList>
            <person name="Gardiner A."/>
            <person name="Kemen E."/>
            <person name="Schultz-Larsen T."/>
            <person name="MacLean D."/>
            <person name="Van Oosterhout C."/>
            <person name="Jones J.D.G."/>
        </authorList>
    </citation>
    <scope>NUCLEOTIDE SEQUENCE [LARGE SCALE GENOMIC DNA]</scope>
    <source>
        <strain evidence="6 7">Ac Nc2</strain>
    </source>
</reference>
<dbReference type="InterPro" id="IPR007206">
    <property type="entry name" value="Protein_HGH1_C"/>
</dbReference>
<dbReference type="SUPFAM" id="SSF48371">
    <property type="entry name" value="ARM repeat"/>
    <property type="match status" value="1"/>
</dbReference>
<dbReference type="Pfam" id="PF04063">
    <property type="entry name" value="DUF383"/>
    <property type="match status" value="1"/>
</dbReference>
<evidence type="ECO:0000313" key="6">
    <source>
        <dbReference type="EMBL" id="CCI39809.1"/>
    </source>
</evidence>
<evidence type="ECO:0000256" key="3">
    <source>
        <dbReference type="SAM" id="MobiDB-lite"/>
    </source>
</evidence>
<feature type="region of interest" description="Disordered" evidence="3">
    <location>
        <begin position="357"/>
        <end position="391"/>
    </location>
</feature>
<dbReference type="OrthoDB" id="338814at2759"/>
<dbReference type="InterPro" id="IPR007205">
    <property type="entry name" value="Protein_HGH1_N"/>
</dbReference>
<dbReference type="Proteomes" id="UP000053237">
    <property type="component" value="Unassembled WGS sequence"/>
</dbReference>
<evidence type="ECO:0000259" key="5">
    <source>
        <dbReference type="Pfam" id="PF04064"/>
    </source>
</evidence>
<dbReference type="InterPro" id="IPR011989">
    <property type="entry name" value="ARM-like"/>
</dbReference>
<feature type="domain" description="Protein HGH1 N-terminal" evidence="4">
    <location>
        <begin position="104"/>
        <end position="295"/>
    </location>
</feature>
<feature type="domain" description="Protein HGH1 C-terminal" evidence="5">
    <location>
        <begin position="301"/>
        <end position="355"/>
    </location>
</feature>
<evidence type="ECO:0000259" key="4">
    <source>
        <dbReference type="Pfam" id="PF04063"/>
    </source>
</evidence>
<dbReference type="EMBL" id="CAIX01000003">
    <property type="protein sequence ID" value="CCI39809.1"/>
    <property type="molecule type" value="Genomic_DNA"/>
</dbReference>
<protein>
    <recommendedName>
        <fullName evidence="2">Protein HGH1 homolog</fullName>
    </recommendedName>
</protein>
<comment type="similarity">
    <text evidence="1">Belongs to the HGH1 family.</text>
</comment>